<dbReference type="Proteomes" id="UP000037251">
    <property type="component" value="Unassembled WGS sequence"/>
</dbReference>
<proteinExistence type="predicted"/>
<reference evidence="3" key="1">
    <citation type="submission" date="2015-07" db="EMBL/GenBank/DDBJ databases">
        <authorList>
            <person name="Ju K.-S."/>
            <person name="Doroghazi J.R."/>
            <person name="Metcalf W.W."/>
        </authorList>
    </citation>
    <scope>NUCLEOTIDE SEQUENCE [LARGE SCALE GENOMIC DNA]</scope>
    <source>
        <strain evidence="3">NRRL 2290</strain>
    </source>
</reference>
<protein>
    <submittedName>
        <fullName evidence="2">Phage holin</fullName>
    </submittedName>
</protein>
<evidence type="ECO:0000313" key="2">
    <source>
        <dbReference type="EMBL" id="KOG33419.1"/>
    </source>
</evidence>
<evidence type="ECO:0000256" key="1">
    <source>
        <dbReference type="SAM" id="MobiDB-lite"/>
    </source>
</evidence>
<evidence type="ECO:0000313" key="3">
    <source>
        <dbReference type="Proteomes" id="UP000037251"/>
    </source>
</evidence>
<dbReference type="AlphaFoldDB" id="A0A0L8L5P2"/>
<sequence>MRICTESGCPEYTDGGRCPEHQRKAERKRGSAARRGYSTEHNNRFRAGVLARDPLCVRCRQAPATEADHWPLSRRELIAQGLDANDPARGRGLCKPCHSRETAINQPGGAATQ</sequence>
<gene>
    <name evidence="2" type="ORF">ADK37_23210</name>
</gene>
<organism evidence="2 3">
    <name type="scientific">Streptomyces resistomycificus</name>
    <dbReference type="NCBI Taxonomy" id="67356"/>
    <lineage>
        <taxon>Bacteria</taxon>
        <taxon>Bacillati</taxon>
        <taxon>Actinomycetota</taxon>
        <taxon>Actinomycetes</taxon>
        <taxon>Kitasatosporales</taxon>
        <taxon>Streptomycetaceae</taxon>
        <taxon>Streptomyces</taxon>
        <taxon>Streptomyces aurantiacus group</taxon>
    </lineage>
</organism>
<feature type="region of interest" description="Disordered" evidence="1">
    <location>
        <begin position="12"/>
        <end position="40"/>
    </location>
</feature>
<dbReference type="PATRIC" id="fig|67356.5.peg.4944"/>
<name>A0A0L8L5P2_9ACTN</name>
<dbReference type="EMBL" id="LGUS01000174">
    <property type="protein sequence ID" value="KOG33419.1"/>
    <property type="molecule type" value="Genomic_DNA"/>
</dbReference>
<keyword evidence="3" id="KW-1185">Reference proteome</keyword>
<comment type="caution">
    <text evidence="2">The sequence shown here is derived from an EMBL/GenBank/DDBJ whole genome shotgun (WGS) entry which is preliminary data.</text>
</comment>
<accession>A0A0L8L5P2</accession>